<evidence type="ECO:0000313" key="1">
    <source>
        <dbReference type="EMBL" id="TRZ17432.1"/>
    </source>
</evidence>
<dbReference type="AlphaFoldDB" id="A0A8K1LKR9"/>
<feature type="non-terminal residue" evidence="1">
    <location>
        <position position="53"/>
    </location>
</feature>
<sequence>DILPRKVEYQAVIKEKDSLEIRETQRVPLVRCSLTCGGDFDLVAKDSSVPSLK</sequence>
<evidence type="ECO:0000313" key="2">
    <source>
        <dbReference type="Proteomes" id="UP000796761"/>
    </source>
</evidence>
<proteinExistence type="predicted"/>
<organism evidence="1 2">
    <name type="scientific">Zosterops borbonicus</name>
    <dbReference type="NCBI Taxonomy" id="364589"/>
    <lineage>
        <taxon>Eukaryota</taxon>
        <taxon>Metazoa</taxon>
        <taxon>Chordata</taxon>
        <taxon>Craniata</taxon>
        <taxon>Vertebrata</taxon>
        <taxon>Euteleostomi</taxon>
        <taxon>Archelosauria</taxon>
        <taxon>Archosauria</taxon>
        <taxon>Dinosauria</taxon>
        <taxon>Saurischia</taxon>
        <taxon>Theropoda</taxon>
        <taxon>Coelurosauria</taxon>
        <taxon>Aves</taxon>
        <taxon>Neognathae</taxon>
        <taxon>Neoaves</taxon>
        <taxon>Telluraves</taxon>
        <taxon>Australaves</taxon>
        <taxon>Passeriformes</taxon>
        <taxon>Sylvioidea</taxon>
        <taxon>Zosteropidae</taxon>
        <taxon>Zosterops</taxon>
    </lineage>
</organism>
<dbReference type="EMBL" id="SWJQ01000268">
    <property type="protein sequence ID" value="TRZ17432.1"/>
    <property type="molecule type" value="Genomic_DNA"/>
</dbReference>
<dbReference type="Proteomes" id="UP000796761">
    <property type="component" value="Unassembled WGS sequence"/>
</dbReference>
<gene>
    <name evidence="1" type="ORF">HGM15179_009686</name>
</gene>
<protein>
    <submittedName>
        <fullName evidence="1">Uncharacterized protein</fullName>
    </submittedName>
</protein>
<keyword evidence="2" id="KW-1185">Reference proteome</keyword>
<reference evidence="1" key="1">
    <citation type="submission" date="2019-04" db="EMBL/GenBank/DDBJ databases">
        <title>Genome assembly of Zosterops borbonicus 15179.</title>
        <authorList>
            <person name="Leroy T."/>
            <person name="Anselmetti Y."/>
            <person name="Tilak M.-K."/>
            <person name="Nabholz B."/>
        </authorList>
    </citation>
    <scope>NUCLEOTIDE SEQUENCE</scope>
    <source>
        <strain evidence="1">HGM_15179</strain>
        <tissue evidence="1">Muscle</tissue>
    </source>
</reference>
<comment type="caution">
    <text evidence="1">The sequence shown here is derived from an EMBL/GenBank/DDBJ whole genome shotgun (WGS) entry which is preliminary data.</text>
</comment>
<name>A0A8K1LKR9_9PASS</name>
<accession>A0A8K1LKR9</accession>